<evidence type="ECO:0000256" key="1">
    <source>
        <dbReference type="SAM" id="Phobius"/>
    </source>
</evidence>
<accession>A0A1G8LPV4</accession>
<keyword evidence="1" id="KW-1133">Transmembrane helix</keyword>
<keyword evidence="1" id="KW-0472">Membrane</keyword>
<evidence type="ECO:0008006" key="4">
    <source>
        <dbReference type="Google" id="ProtNLM"/>
    </source>
</evidence>
<evidence type="ECO:0000313" key="3">
    <source>
        <dbReference type="Proteomes" id="UP000199527"/>
    </source>
</evidence>
<sequence length="229" mass="25260">MKFQHRPLVRLTNRIGIAALALLLLPSLIAALVYQGESGESFSFLNHSLSELGRYGTSPLAVLVNGGLFFGGLALTLSFIFSNWLINRSFRSPLLVCGVLLSLCLSGCGLFPVNVGALHSKAMMAFYAMTILCALFYCRSILVDKPPRWGVVPAVAAALFASNLLFRDDAMLVLQDRYPFGLFGAERPLIWWPALLGWLLLVSVTLWLFYALVLVFRDGEAEPQRPDPH</sequence>
<feature type="transmembrane region" description="Helical" evidence="1">
    <location>
        <begin position="124"/>
        <end position="142"/>
    </location>
</feature>
<name>A0A1G8LPV4_9GAMM</name>
<protein>
    <recommendedName>
        <fullName evidence="4">DUF998 domain-containing protein</fullName>
    </recommendedName>
</protein>
<keyword evidence="3" id="KW-1185">Reference proteome</keyword>
<dbReference type="EMBL" id="FNEM01000002">
    <property type="protein sequence ID" value="SDI57663.1"/>
    <property type="molecule type" value="Genomic_DNA"/>
</dbReference>
<evidence type="ECO:0000313" key="2">
    <source>
        <dbReference type="EMBL" id="SDI57663.1"/>
    </source>
</evidence>
<reference evidence="3" key="1">
    <citation type="submission" date="2016-10" db="EMBL/GenBank/DDBJ databases">
        <authorList>
            <person name="Varghese N."/>
            <person name="Submissions S."/>
        </authorList>
    </citation>
    <scope>NUCLEOTIDE SEQUENCE [LARGE SCALE GENOMIC DNA]</scope>
    <source>
        <strain evidence="3">DSM 23317</strain>
    </source>
</reference>
<keyword evidence="1" id="KW-0812">Transmembrane</keyword>
<dbReference type="Proteomes" id="UP000199527">
    <property type="component" value="Unassembled WGS sequence"/>
</dbReference>
<feature type="transmembrane region" description="Helical" evidence="1">
    <location>
        <begin position="190"/>
        <end position="216"/>
    </location>
</feature>
<dbReference type="RefSeq" id="WP_090361767.1">
    <property type="nucleotide sequence ID" value="NZ_FNEM01000002.1"/>
</dbReference>
<organism evidence="2 3">
    <name type="scientific">Ferrimonas sediminum</name>
    <dbReference type="NCBI Taxonomy" id="718193"/>
    <lineage>
        <taxon>Bacteria</taxon>
        <taxon>Pseudomonadati</taxon>
        <taxon>Pseudomonadota</taxon>
        <taxon>Gammaproteobacteria</taxon>
        <taxon>Alteromonadales</taxon>
        <taxon>Ferrimonadaceae</taxon>
        <taxon>Ferrimonas</taxon>
    </lineage>
</organism>
<feature type="transmembrane region" description="Helical" evidence="1">
    <location>
        <begin position="93"/>
        <end position="112"/>
    </location>
</feature>
<dbReference type="AlphaFoldDB" id="A0A1G8LPV4"/>
<proteinExistence type="predicted"/>
<feature type="transmembrane region" description="Helical" evidence="1">
    <location>
        <begin position="149"/>
        <end position="166"/>
    </location>
</feature>
<feature type="transmembrane region" description="Helical" evidence="1">
    <location>
        <begin position="55"/>
        <end position="81"/>
    </location>
</feature>
<gene>
    <name evidence="2" type="ORF">SAMN04488540_102132</name>
</gene>
<dbReference type="OrthoDB" id="6398939at2"/>